<protein>
    <submittedName>
        <fullName evidence="2">Uncharacterized protein</fullName>
    </submittedName>
</protein>
<keyword evidence="3" id="KW-1185">Reference proteome</keyword>
<feature type="compositionally biased region" description="Polar residues" evidence="1">
    <location>
        <begin position="1"/>
        <end position="18"/>
    </location>
</feature>
<gene>
    <name evidence="2" type="ORF">TcWFU_009990</name>
</gene>
<sequence length="190" mass="20780">MLSASHESWLSHSATPSLLGNRRHESATRLRCGPRPPIRSPSRQTKRPLGYASSVSHMASISIPKQRENVSCYAKKTCQVTLRVNKVHESGVGPSSRQIKSNQIKSNQINSRVARCCCPLHITNPTTTIVMMAVEARAEGNVSAEPLLLLLLPLLPLLLPFSSLPLLSLSLSLSHPRIRLDLSLAFGATY</sequence>
<dbReference type="EMBL" id="JAKROA010000005">
    <property type="protein sequence ID" value="KAL5107163.1"/>
    <property type="molecule type" value="Genomic_DNA"/>
</dbReference>
<evidence type="ECO:0000313" key="3">
    <source>
        <dbReference type="Proteomes" id="UP001651158"/>
    </source>
</evidence>
<feature type="region of interest" description="Disordered" evidence="1">
    <location>
        <begin position="1"/>
        <end position="50"/>
    </location>
</feature>
<accession>A0ABR4QBN9</accession>
<evidence type="ECO:0000313" key="2">
    <source>
        <dbReference type="EMBL" id="KAL5107163.1"/>
    </source>
</evidence>
<dbReference type="Proteomes" id="UP001651158">
    <property type="component" value="Unassembled WGS sequence"/>
</dbReference>
<comment type="caution">
    <text evidence="2">The sequence shown here is derived from an EMBL/GenBank/DDBJ whole genome shotgun (WGS) entry which is preliminary data.</text>
</comment>
<reference evidence="2 3" key="1">
    <citation type="journal article" date="2022" name="Front. Cell. Infect. Microbiol.">
        <title>The Genomes of Two Strains of Taenia crassiceps the Animal Model for the Study of Human Cysticercosis.</title>
        <authorList>
            <person name="Bobes R.J."/>
            <person name="Estrada K."/>
            <person name="Rios-Valencia D.G."/>
            <person name="Calderon-Gallegos A."/>
            <person name="de la Torre P."/>
            <person name="Carrero J.C."/>
            <person name="Sanchez-Flores A."/>
            <person name="Laclette J.P."/>
        </authorList>
    </citation>
    <scope>NUCLEOTIDE SEQUENCE [LARGE SCALE GENOMIC DNA]</scope>
    <source>
        <strain evidence="2">WFUcys</strain>
    </source>
</reference>
<evidence type="ECO:0000256" key="1">
    <source>
        <dbReference type="SAM" id="MobiDB-lite"/>
    </source>
</evidence>
<name>A0ABR4QBN9_9CEST</name>
<organism evidence="2 3">
    <name type="scientific">Taenia crassiceps</name>
    <dbReference type="NCBI Taxonomy" id="6207"/>
    <lineage>
        <taxon>Eukaryota</taxon>
        <taxon>Metazoa</taxon>
        <taxon>Spiralia</taxon>
        <taxon>Lophotrochozoa</taxon>
        <taxon>Platyhelminthes</taxon>
        <taxon>Cestoda</taxon>
        <taxon>Eucestoda</taxon>
        <taxon>Cyclophyllidea</taxon>
        <taxon>Taeniidae</taxon>
        <taxon>Taenia</taxon>
    </lineage>
</organism>
<proteinExistence type="predicted"/>